<sequence length="281" mass="31563">MCTVFGSGRSFTSASGLGQRMRHEQPVEPNERFAGIKRARWSDDELNQVAEIVYRHRKLINTKQTIAPLVPEKTVEVVKKACQRPKYLRLFNSFKSRDADRKARLVFLPKKSYRIDELKPDLVIVKQGVACVVDVTVSYDYPLVFKRATEEKARKYGVLTAKDISGLGGISSVEVIPIVLGSCGRWRHANSKFDKILGLPQSFAEANIIRVIKASLLILRLHISLQSRNSRSGNSNNALTLTSSTIRRSNRVVLCNKEIKGLNSESKNNPLLCSPFILPKK</sequence>
<proteinExistence type="predicted"/>
<evidence type="ECO:0000313" key="3">
    <source>
        <dbReference type="Proteomes" id="UP001187531"/>
    </source>
</evidence>
<accession>A0AA88H8R2</accession>
<evidence type="ECO:0000256" key="1">
    <source>
        <dbReference type="SAM" id="MobiDB-lite"/>
    </source>
</evidence>
<protein>
    <submittedName>
        <fullName evidence="2">Uncharacterized protein</fullName>
    </submittedName>
</protein>
<feature type="region of interest" description="Disordered" evidence="1">
    <location>
        <begin position="1"/>
        <end position="28"/>
    </location>
</feature>
<keyword evidence="3" id="KW-1185">Reference proteome</keyword>
<reference evidence="2" key="1">
    <citation type="submission" date="2023-07" db="EMBL/GenBank/DDBJ databases">
        <title>Chromosome-level genome assembly of Artemia franciscana.</title>
        <authorList>
            <person name="Jo E."/>
        </authorList>
    </citation>
    <scope>NUCLEOTIDE SEQUENCE</scope>
    <source>
        <tissue evidence="2">Whole body</tissue>
    </source>
</reference>
<organism evidence="2 3">
    <name type="scientific">Artemia franciscana</name>
    <name type="common">Brine shrimp</name>
    <name type="synonym">Artemia sanfranciscana</name>
    <dbReference type="NCBI Taxonomy" id="6661"/>
    <lineage>
        <taxon>Eukaryota</taxon>
        <taxon>Metazoa</taxon>
        <taxon>Ecdysozoa</taxon>
        <taxon>Arthropoda</taxon>
        <taxon>Crustacea</taxon>
        <taxon>Branchiopoda</taxon>
        <taxon>Anostraca</taxon>
        <taxon>Artemiidae</taxon>
        <taxon>Artemia</taxon>
    </lineage>
</organism>
<dbReference type="AlphaFoldDB" id="A0AA88H8R2"/>
<name>A0AA88H8R2_ARTSF</name>
<gene>
    <name evidence="2" type="ORF">QYM36_016734</name>
</gene>
<dbReference type="EMBL" id="JAVRJZ010000021">
    <property type="protein sequence ID" value="KAK2704435.1"/>
    <property type="molecule type" value="Genomic_DNA"/>
</dbReference>
<evidence type="ECO:0000313" key="2">
    <source>
        <dbReference type="EMBL" id="KAK2704435.1"/>
    </source>
</evidence>
<dbReference type="Proteomes" id="UP001187531">
    <property type="component" value="Unassembled WGS sequence"/>
</dbReference>
<comment type="caution">
    <text evidence="2">The sequence shown here is derived from an EMBL/GenBank/DDBJ whole genome shotgun (WGS) entry which is preliminary data.</text>
</comment>